<dbReference type="Gene3D" id="2.60.40.2700">
    <property type="match status" value="4"/>
</dbReference>
<dbReference type="EMBL" id="AP012057">
    <property type="protein sequence ID" value="BAN00786.1"/>
    <property type="molecule type" value="Genomic_DNA"/>
</dbReference>
<evidence type="ECO:0000256" key="2">
    <source>
        <dbReference type="SAM" id="SignalP"/>
    </source>
</evidence>
<dbReference type="Proteomes" id="UP000011863">
    <property type="component" value="Chromosome"/>
</dbReference>
<feature type="chain" id="PRO_5025665075" description="Ig-like domain-containing protein" evidence="2">
    <location>
        <begin position="26"/>
        <end position="3459"/>
    </location>
</feature>
<dbReference type="InterPro" id="IPR013783">
    <property type="entry name" value="Ig-like_fold"/>
</dbReference>
<dbReference type="GO" id="GO:0005975">
    <property type="term" value="P:carbohydrate metabolic process"/>
    <property type="evidence" value="ECO:0007669"/>
    <property type="project" value="UniProtKB-ARBA"/>
</dbReference>
<proteinExistence type="predicted"/>
<gene>
    <name evidence="3" type="ORF">YM304_04720</name>
</gene>
<evidence type="ECO:0000256" key="1">
    <source>
        <dbReference type="SAM" id="MobiDB-lite"/>
    </source>
</evidence>
<dbReference type="Pfam" id="PF22352">
    <property type="entry name" value="K319L-like_PKD"/>
    <property type="match status" value="1"/>
</dbReference>
<organism evidence="3 4">
    <name type="scientific">Ilumatobacter coccineus (strain NBRC 103263 / KCTC 29153 / YM16-304)</name>
    <dbReference type="NCBI Taxonomy" id="1313172"/>
    <lineage>
        <taxon>Bacteria</taxon>
        <taxon>Bacillati</taxon>
        <taxon>Actinomycetota</taxon>
        <taxon>Acidimicrobiia</taxon>
        <taxon>Acidimicrobiales</taxon>
        <taxon>Ilumatobacteraceae</taxon>
        <taxon>Ilumatobacter</taxon>
    </lineage>
</organism>
<evidence type="ECO:0000313" key="3">
    <source>
        <dbReference type="EMBL" id="BAN00786.1"/>
    </source>
</evidence>
<keyword evidence="2" id="KW-0732">Signal</keyword>
<keyword evidence="4" id="KW-1185">Reference proteome</keyword>
<sequence>MLRLATITLAAAVAVAGLPSGIAVAQDTVDDRHSPIPDVATEGLAVTAEARTGLHAGGAAVVAGAVFDTDGAAVAAPIVVAVDSDTEGVAIDRLDATAGAPADAAWECDVAASTCTLVSTETAEPMSLAADQFAPWRLVLDVDVDTDTDVTASSLEISTSAGTGSTAASTSTTIEFLDTAALPIFATLETPSTITADRSVTATAALTYVGRGSGTAPDLVAIDGLLPPTVTDWSSAGDDWRCLDDSSGPTCTWNGEAPEVGADLPPLTLTGVLDPAVAADSTVEWSSTVTPAGHDPIVDDHVATIAPPSAPSATLSAHVVHSVVVVAPASIDLDVDVTAFDLDAETLTVSASLPVGLTLDANRATTPWLCGAVAGEAICTIAAGQFDSADGGARASTLRLPLAIADDTTTGLTTIDLSLDVPGELDSHLHDNATAVTLAVAESEQPMLEVLPSVILPDGTVEVVVDGSSPLIRSGESIALTAHNRGSVDIAPGTDVRLDVTTPASLDITWSDEHWTCESAPIGTPPFVLGIETTCTQTTAAGVGPDGRLPALVGHVDDVRRNERLGAWPARAGLVDASGAMRDESSLPSSVRVTIERTTPRLSLSADPARLRAGGGTTLALHVENHGDASANDVGVVVSLGRGLHLAGTSSTCAPLRLVESGPLASVVDASVVECTFADSIEAGSTATVHLDVEADDHATSDHRADAIVRSPDTDGAEPVPVTIDIRPPLTAVAEAIPAVAGPAHASITLDARASEGGTASYSWRQVDLDGSAIVEDSVEWIGSPVGRVVQFQRPTVDSDTTLRFELSVNDGAETAIDLIDVVIDARDEADFVETGEPTDGTETRTIPAESAAETTTSELSEPSDGGSASGTAKASTDDHRGERDDLTQMTNVDSALPSTLDVVNGVYEAHERIDHGSGSFSLGGVIVLYDPADADAAAEFGRELPYATSRSRLERAGQVRWSAGGTWLTTDFDGFFACDAPSVGCVEQTEIAASPPDDRYPYLIVPDDIAPGKILEARFSSHDGATLHGEYIVRIAVMDRVPFPSASEPPTITGDATELGESVSVHEGGWLLETDPTTFSYQWQVCTDEVDLATCSDISGARSKQFTPTADHAGAWLRARVSATNSVGTSIPLHDPTTAAVPAFSTPVLELAPSTLTAPIAGESTSVVLGTYAPSDATITAYQWRVCSPEGSSCFDVGGATRPTFAPHVSYTGNQIGAEITVEVPAGSINVFTELATVVGAPVANTVPPSVVAPATTSEAQRYTATLGTWTGASPSVTVEYEFRRCAGAATPIESCTIVQEAGASSSYDVVTADIGTHLAVVVTMWNELGPVTSAAGRTVDPVAAPDPVAIATPAISVASPTAGATATVTSTGAWNWAGATFATQWQRCSSPASGCVDLPGQTADDYDLALADDGSYLRAEISTTNQWGRAAASRSSTVGPVSIDVPINLSEPSLQLPVGATGPHEGMTLSAVAGTWTSPPTDPLVTERTYDWQRCDGDGCTTVATGPTYTITDAIVGDRIRIVEHVATGLGVAESAASVESSAVVDGAPSLATAPTLSSTPLATRQLSVDPGTWTTWTADTPAFSYQWRSCTADLADCVDRSSGTSYTPPVAELGRRLVVAVTASNAYGATTELTAASDPVALGSGPTVSTDAPGGAIGAIGGERVTIIGSASGTGALTTTWTQLSGTSVIDGPISGDELDFVAPDGITESLTFAYRATQPDEQFSEAIVRVDVVVAAAVTITAPDGPLVGGEPATVVASGVGPAPHTFLWTQTGGTEVLTSTVAGPRLDITPPPTGADTLQFRVDLVTGDGQTASASVDIDYTPPAVAGTDVDGGYLSVGGGETITITGTGTGHDGVTLQWTQIDGSDVVAEPVDDPVLTFTTPPLGRGTLTFRLVVTAGDGRTDSADVVVDYAQPAGLDVIAPTDVVVGGTSVTLDARARGIAPFTYDWQQTAGPAVDIDDATVADLVVATPITGADTLEFALTIETADGQTASATTRIDYTEPARVVSVDASDSDVLTGTTIRLSGTGTALAPSTSHWSQTAGTPVLDGVVDGGAVDVTVPDSGSGTLVFEFEVRGANELTATDIVVVTYDEPPPTPAPAGLCDVVAAARAPGSTARLGDDITIRFASVALNARACTGDTTATFTGAEIVIGDAFIVSDASGSFDRSSFRLTSGTLRVDDEVFGDHRFDLVGDGLSVDFGDDTFAADASFVSPGLALLDAPAGWSAATRLDFTSDDGVATVAIDAVALPGSGASTGTENGLPVVADGAPAVTLSGSWTTGGRLDLDARIDGLVDLGTGPIALTGSVGRAAGDLPLSVEIGAEHPGRIAIADGVELSGIVLAWSDGTVSGSGLVHLAGSTTMAVSMSISSADNWSVAIAGDPTAGPWQLVTGLSIDPSLTSGSIERSGSTTAVTVTLGADHWNAVDGVTISDLDLTASAACVDGSSCALAFAVRAGLGIDLDGVAIGGVVDGRIELATGAYDLTVSSLTPFSPFDGVSATDISATIERDESGATSVALDGSASIAGTAGRLVLDIEPRGWVARLTFDELTPFTGAPTFSDASVLYASGNRTLVIDGEAVSVSARTVTAAGSTTPPAWLTDLFGIPATQVHASGSIDLSTSEFDLALRVASLGGAELVDVAGVSIAVDELDLHLRGRGTRVASDFTAAARLRLPGVAGSSPTEVDVILSAGMNPTTGTLALSASLAPGQRWDDVLGVSGLDVTGLAVSTDINVRSGGSPVIGLAGTASLPGFIADPLGIAPGTPVTLAARLGGPNGCFAFEIGDGDSLAIDVLNAGVIEADYASLVIAPDGCTIGVYDYPTGITVGFDGDVLSVPAVVNVSVQPQTSAMSADIELGRIGLGGLTIDGVDVQFDMSPTSQQIAFGGEVTVFGATARVEGEVIRSATTTSTRFTGSFPGPSLGGFGLDDLDVEFESSPQTGELSATGTTAIDLLGNTVDIDLDFGVRNGRVTEATGTGSVDIDLAAVSLAGDVTVDMESGYFPKIRFDGSLEALGLDLGSATGQVEPDGLHVAARLGIDGLVDARVTGMIAYGFDPSATPSVQAGSSDVADTDVEPGDFRFSAVGAVIGLAGFDMQSRIDISSIRGNTNASIDGSIHLGLGNTDAFVTLAGEFDTGGRLELNGTGTVRLAGFSLADAQFSATRDPLGTDELAMTGTFDVPGFSDIALSGAFQRSPEYGTLFQLAGDADVEIGGFELSDGSFVLYREAAEPGTAASTPESIRARVAGERPLVADGCSDAACAVTAGLVGTARFSAPSIGGIDVTVAVAADGSMSFDARTRLGGPAGELIGSPDVTLHFRSNSDGDAQVEFNAVVDGAFGIPANYSVSGTLHDDGRYAYQGAGSIEISSPTIDIGLIRFRGHAAGDFDVTAHGNGAGAPTVDGSIAVIAEVQEKHVKTNLRWSGWSKIFGVRLAGSVSPLDLSVRIDVSGFGTITLPFRF</sequence>
<name>A0A6C7E9R4_ILUCY</name>
<reference evidence="3 4" key="1">
    <citation type="journal article" date="2013" name="Int. J. Syst. Evol. Microbiol.">
        <title>Ilumatobacter nonamiense sp. nov. and Ilumatobacter coccineum sp. nov., isolated from seashore sand.</title>
        <authorList>
            <person name="Matsumoto A."/>
            <person name="Kasai H."/>
            <person name="Matsuo Y."/>
            <person name="Shizuri Y."/>
            <person name="Ichikawa N."/>
            <person name="Fujita N."/>
            <person name="Omura S."/>
            <person name="Takahashi Y."/>
        </authorList>
    </citation>
    <scope>NUCLEOTIDE SEQUENCE [LARGE SCALE GENOMIC DNA]</scope>
    <source>
        <strain evidence="4">NBRC 103263 / KCTC 29153 / YM16-304</strain>
    </source>
</reference>
<feature type="region of interest" description="Disordered" evidence="1">
    <location>
        <begin position="832"/>
        <end position="884"/>
    </location>
</feature>
<dbReference type="Gene3D" id="2.60.40.10">
    <property type="entry name" value="Immunoglobulins"/>
    <property type="match status" value="2"/>
</dbReference>
<protein>
    <recommendedName>
        <fullName evidence="5">Ig-like domain-containing protein</fullName>
    </recommendedName>
</protein>
<accession>A0A6C7E9R4</accession>
<dbReference type="KEGG" id="aym:YM304_04720"/>
<evidence type="ECO:0008006" key="5">
    <source>
        <dbReference type="Google" id="ProtNLM"/>
    </source>
</evidence>
<feature type="signal peptide" evidence="2">
    <location>
        <begin position="1"/>
        <end position="25"/>
    </location>
</feature>
<evidence type="ECO:0000313" key="4">
    <source>
        <dbReference type="Proteomes" id="UP000011863"/>
    </source>
</evidence>